<evidence type="ECO:0000313" key="1">
    <source>
        <dbReference type="EMBL" id="TWU31347.1"/>
    </source>
</evidence>
<accession>A0A5C6D6L3</accession>
<name>A0A5C6D6L3_9BACT</name>
<dbReference type="EMBL" id="SJPV01000017">
    <property type="protein sequence ID" value="TWU31347.1"/>
    <property type="molecule type" value="Genomic_DNA"/>
</dbReference>
<keyword evidence="2" id="KW-1185">Reference proteome</keyword>
<dbReference type="AlphaFoldDB" id="A0A5C6D6L3"/>
<organism evidence="1 2">
    <name type="scientific">Novipirellula artificiosorum</name>
    <dbReference type="NCBI Taxonomy" id="2528016"/>
    <lineage>
        <taxon>Bacteria</taxon>
        <taxon>Pseudomonadati</taxon>
        <taxon>Planctomycetota</taxon>
        <taxon>Planctomycetia</taxon>
        <taxon>Pirellulales</taxon>
        <taxon>Pirellulaceae</taxon>
        <taxon>Novipirellula</taxon>
    </lineage>
</organism>
<comment type="caution">
    <text evidence="1">The sequence shown here is derived from an EMBL/GenBank/DDBJ whole genome shotgun (WGS) entry which is preliminary data.</text>
</comment>
<gene>
    <name evidence="1" type="ORF">Poly41_62160</name>
</gene>
<proteinExistence type="predicted"/>
<protein>
    <submittedName>
        <fullName evidence="1">Uncharacterized protein</fullName>
    </submittedName>
</protein>
<sequence length="60" mass="6617">MIRNFGFCMIFLVNLLSTASAEKNASLDPLIATLGEPTIKESFDSALPERFVVAKGQWKV</sequence>
<dbReference type="Proteomes" id="UP000319143">
    <property type="component" value="Unassembled WGS sequence"/>
</dbReference>
<reference evidence="1 2" key="1">
    <citation type="submission" date="2019-02" db="EMBL/GenBank/DDBJ databases">
        <title>Deep-cultivation of Planctomycetes and their phenomic and genomic characterization uncovers novel biology.</title>
        <authorList>
            <person name="Wiegand S."/>
            <person name="Jogler M."/>
            <person name="Boedeker C."/>
            <person name="Pinto D."/>
            <person name="Vollmers J."/>
            <person name="Rivas-Marin E."/>
            <person name="Kohn T."/>
            <person name="Peeters S.H."/>
            <person name="Heuer A."/>
            <person name="Rast P."/>
            <person name="Oberbeckmann S."/>
            <person name="Bunk B."/>
            <person name="Jeske O."/>
            <person name="Meyerdierks A."/>
            <person name="Storesund J.E."/>
            <person name="Kallscheuer N."/>
            <person name="Luecker S."/>
            <person name="Lage O.M."/>
            <person name="Pohl T."/>
            <person name="Merkel B.J."/>
            <person name="Hornburger P."/>
            <person name="Mueller R.-W."/>
            <person name="Bruemmer F."/>
            <person name="Labrenz M."/>
            <person name="Spormann A.M."/>
            <person name="Op Den Camp H."/>
            <person name="Overmann J."/>
            <person name="Amann R."/>
            <person name="Jetten M.S.M."/>
            <person name="Mascher T."/>
            <person name="Medema M.H."/>
            <person name="Devos D.P."/>
            <person name="Kaster A.-K."/>
            <person name="Ovreas L."/>
            <person name="Rohde M."/>
            <person name="Galperin M.Y."/>
            <person name="Jogler C."/>
        </authorList>
    </citation>
    <scope>NUCLEOTIDE SEQUENCE [LARGE SCALE GENOMIC DNA]</scope>
    <source>
        <strain evidence="1 2">Poly41</strain>
    </source>
</reference>
<evidence type="ECO:0000313" key="2">
    <source>
        <dbReference type="Proteomes" id="UP000319143"/>
    </source>
</evidence>